<keyword evidence="1" id="KW-0812">Transmembrane</keyword>
<feature type="domain" description="PAC" evidence="3">
    <location>
        <begin position="385"/>
        <end position="439"/>
    </location>
</feature>
<dbReference type="SUPFAM" id="SSF55073">
    <property type="entry name" value="Nucleotide cyclase"/>
    <property type="match status" value="1"/>
</dbReference>
<name>A0ABT5IXN8_9NEIS</name>
<feature type="transmembrane region" description="Helical" evidence="1">
    <location>
        <begin position="200"/>
        <end position="217"/>
    </location>
</feature>
<dbReference type="InterPro" id="IPR000160">
    <property type="entry name" value="GGDEF_dom"/>
</dbReference>
<reference evidence="6 7" key="1">
    <citation type="submission" date="2023-01" db="EMBL/GenBank/DDBJ databases">
        <title>Novel species of the genus Vogesella isolated from rivers.</title>
        <authorList>
            <person name="Lu H."/>
        </authorList>
    </citation>
    <scope>NUCLEOTIDE SEQUENCE [LARGE SCALE GENOMIC DNA]</scope>
    <source>
        <strain evidence="6 7">DC21W</strain>
    </source>
</reference>
<dbReference type="InterPro" id="IPR001610">
    <property type="entry name" value="PAC"/>
</dbReference>
<dbReference type="PANTHER" id="PTHR44757">
    <property type="entry name" value="DIGUANYLATE CYCLASE DGCP"/>
    <property type="match status" value="1"/>
</dbReference>
<dbReference type="CDD" id="cd01948">
    <property type="entry name" value="EAL"/>
    <property type="match status" value="1"/>
</dbReference>
<keyword evidence="7" id="KW-1185">Reference proteome</keyword>
<dbReference type="Gene3D" id="3.30.70.270">
    <property type="match status" value="1"/>
</dbReference>
<evidence type="ECO:0000259" key="3">
    <source>
        <dbReference type="PROSITE" id="PS50113"/>
    </source>
</evidence>
<dbReference type="InterPro" id="IPR013767">
    <property type="entry name" value="PAS_fold"/>
</dbReference>
<dbReference type="SUPFAM" id="SSF55785">
    <property type="entry name" value="PYP-like sensor domain (PAS domain)"/>
    <property type="match status" value="1"/>
</dbReference>
<comment type="caution">
    <text evidence="6">The sequence shown here is derived from an EMBL/GenBank/DDBJ whole genome shotgun (WGS) entry which is preliminary data.</text>
</comment>
<dbReference type="RefSeq" id="WP_272751579.1">
    <property type="nucleotide sequence ID" value="NZ_JAQQLF010000009.1"/>
</dbReference>
<dbReference type="PROSITE" id="PS50112">
    <property type="entry name" value="PAS"/>
    <property type="match status" value="1"/>
</dbReference>
<sequence>MPQQRFPLARTVSHQMFWLQSLLVVLLLSAMAFLHYYNDGQATLLAEESRRHAREQQQLGDTVSRLGDLHNRLILLVEEQEAEQLNPADIVRRKLSLQQALNQLTQDTLALGEQTRQSPALAGLVRDIQADLLRYHAQAGSLLQLLPSETEAAEDQALVISRRVTGDIEKLRKLARKQRDMSIRHFETSLQATLHTGHQLQNILLGLLLAALALIGWRMHRIGRNLQHTEALLMALGHGDTSMEPPLGDALFQPVFNALRRFRELLLNQQALLASSEAQQQKLECMVDERTAHLQQANRQLEDEISQRQQAEKRRRLYEMVFEHTEDAVIITTPDTHIVAANPAYQLMTGMTLDELCGKRPPIARSGHHDRQFYQQLWQELAIAGRWQGEIVNRHTDGSLVHALLAINAATEPDGTVTHYVGILSDITQLKLAENQLRRLAYYDPLTALPNRVLLKDRLAHEIDIAREEKRSFATMLLDLDRFKYVNDTLGHKAGDELLMDVAERLRGTVRLEDTVARLSGDEFCIILRDCSPSQVARTAEAIVTVLNLPFRLEARDAEVGASIGIAMFPGDGESSENLMKNADAAMYQAKALGRNRYCFFEPAIEARLRDEMELFTQLRHAIEEQQFVLHYQPIIPLAEGLGSYGEALLRWPGGGSQASPGVFIPFAEQHGLIEGIGDFVLEAASHFVATSIEQGLPQSISINLSARQLALSDLPERLSQAVSKHGIPASAIELELTESSLIQNLQAISVTLTRLRQAGFRIAIDDFGAGYSSLNYLVELPVDKVKIDQRFIWSLFNSPRNQAVVKAILSLAHTIGIQTVAEGVETAEQLAFLQAHGCHYVQGYYLARPMSQQDFLTFQQLGTANMTPAG</sequence>
<dbReference type="PANTHER" id="PTHR44757:SF2">
    <property type="entry name" value="BIOFILM ARCHITECTURE MAINTENANCE PROTEIN MBAA"/>
    <property type="match status" value="1"/>
</dbReference>
<accession>A0ABT5IXN8</accession>
<dbReference type="InterPro" id="IPR035919">
    <property type="entry name" value="EAL_sf"/>
</dbReference>
<evidence type="ECO:0000256" key="1">
    <source>
        <dbReference type="SAM" id="Phobius"/>
    </source>
</evidence>
<feature type="domain" description="PAS" evidence="2">
    <location>
        <begin position="314"/>
        <end position="359"/>
    </location>
</feature>
<dbReference type="Gene3D" id="3.30.450.20">
    <property type="entry name" value="PAS domain"/>
    <property type="match status" value="1"/>
</dbReference>
<dbReference type="SMART" id="SM00052">
    <property type="entry name" value="EAL"/>
    <property type="match status" value="1"/>
</dbReference>
<dbReference type="InterPro" id="IPR035965">
    <property type="entry name" value="PAS-like_dom_sf"/>
</dbReference>
<dbReference type="SMART" id="SM00086">
    <property type="entry name" value="PAC"/>
    <property type="match status" value="1"/>
</dbReference>
<dbReference type="InterPro" id="IPR029787">
    <property type="entry name" value="Nucleotide_cyclase"/>
</dbReference>
<evidence type="ECO:0000313" key="7">
    <source>
        <dbReference type="Proteomes" id="UP001219956"/>
    </source>
</evidence>
<dbReference type="InterPro" id="IPR001633">
    <property type="entry name" value="EAL_dom"/>
</dbReference>
<dbReference type="Pfam" id="PF00989">
    <property type="entry name" value="PAS"/>
    <property type="match status" value="1"/>
</dbReference>
<dbReference type="InterPro" id="IPR000014">
    <property type="entry name" value="PAS"/>
</dbReference>
<keyword evidence="1" id="KW-1133">Transmembrane helix</keyword>
<evidence type="ECO:0000259" key="2">
    <source>
        <dbReference type="PROSITE" id="PS50112"/>
    </source>
</evidence>
<dbReference type="InterPro" id="IPR052155">
    <property type="entry name" value="Biofilm_reg_signaling"/>
</dbReference>
<dbReference type="InterPro" id="IPR000700">
    <property type="entry name" value="PAS-assoc_C"/>
</dbReference>
<dbReference type="CDD" id="cd00130">
    <property type="entry name" value="PAS"/>
    <property type="match status" value="1"/>
</dbReference>
<dbReference type="NCBIfam" id="TIGR00254">
    <property type="entry name" value="GGDEF"/>
    <property type="match status" value="1"/>
</dbReference>
<dbReference type="PROSITE" id="PS50887">
    <property type="entry name" value="GGDEF"/>
    <property type="match status" value="1"/>
</dbReference>
<dbReference type="PROSITE" id="PS50883">
    <property type="entry name" value="EAL"/>
    <property type="match status" value="1"/>
</dbReference>
<dbReference type="PROSITE" id="PS50113">
    <property type="entry name" value="PAC"/>
    <property type="match status" value="1"/>
</dbReference>
<dbReference type="NCBIfam" id="TIGR00229">
    <property type="entry name" value="sensory_box"/>
    <property type="match status" value="1"/>
</dbReference>
<dbReference type="Proteomes" id="UP001219956">
    <property type="component" value="Unassembled WGS sequence"/>
</dbReference>
<evidence type="ECO:0000313" key="6">
    <source>
        <dbReference type="EMBL" id="MDC7717227.1"/>
    </source>
</evidence>
<dbReference type="Pfam" id="PF00990">
    <property type="entry name" value="GGDEF"/>
    <property type="match status" value="1"/>
</dbReference>
<feature type="domain" description="GGDEF" evidence="5">
    <location>
        <begin position="471"/>
        <end position="603"/>
    </location>
</feature>
<dbReference type="CDD" id="cd01949">
    <property type="entry name" value="GGDEF"/>
    <property type="match status" value="1"/>
</dbReference>
<organism evidence="6 7">
    <name type="scientific">Vogesella aquatica</name>
    <dbReference type="NCBI Taxonomy" id="2984206"/>
    <lineage>
        <taxon>Bacteria</taxon>
        <taxon>Pseudomonadati</taxon>
        <taxon>Pseudomonadota</taxon>
        <taxon>Betaproteobacteria</taxon>
        <taxon>Neisseriales</taxon>
        <taxon>Chromobacteriaceae</taxon>
        <taxon>Vogesella</taxon>
    </lineage>
</organism>
<dbReference type="SMART" id="SM00267">
    <property type="entry name" value="GGDEF"/>
    <property type="match status" value="1"/>
</dbReference>
<gene>
    <name evidence="6" type="ORF">PQU95_08370</name>
</gene>
<dbReference type="Pfam" id="PF00563">
    <property type="entry name" value="EAL"/>
    <property type="match status" value="1"/>
</dbReference>
<keyword evidence="1" id="KW-0472">Membrane</keyword>
<dbReference type="Gene3D" id="3.20.20.450">
    <property type="entry name" value="EAL domain"/>
    <property type="match status" value="1"/>
</dbReference>
<dbReference type="EMBL" id="JAQQLF010000009">
    <property type="protein sequence ID" value="MDC7717227.1"/>
    <property type="molecule type" value="Genomic_DNA"/>
</dbReference>
<dbReference type="SMART" id="SM00091">
    <property type="entry name" value="PAS"/>
    <property type="match status" value="1"/>
</dbReference>
<protein>
    <submittedName>
        <fullName evidence="6">EAL domain-containing protein</fullName>
    </submittedName>
</protein>
<dbReference type="InterPro" id="IPR043128">
    <property type="entry name" value="Rev_trsase/Diguanyl_cyclase"/>
</dbReference>
<evidence type="ECO:0000259" key="5">
    <source>
        <dbReference type="PROSITE" id="PS50887"/>
    </source>
</evidence>
<dbReference type="SUPFAM" id="SSF141868">
    <property type="entry name" value="EAL domain-like"/>
    <property type="match status" value="1"/>
</dbReference>
<proteinExistence type="predicted"/>
<evidence type="ECO:0000259" key="4">
    <source>
        <dbReference type="PROSITE" id="PS50883"/>
    </source>
</evidence>
<feature type="domain" description="EAL" evidence="4">
    <location>
        <begin position="612"/>
        <end position="864"/>
    </location>
</feature>